<gene>
    <name evidence="1" type="ORF">ACFSR1_09315</name>
</gene>
<reference evidence="2" key="1">
    <citation type="journal article" date="2019" name="Int. J. Syst. Evol. Microbiol.">
        <title>The Global Catalogue of Microorganisms (GCM) 10K type strain sequencing project: providing services to taxonomists for standard genome sequencing and annotation.</title>
        <authorList>
            <consortium name="The Broad Institute Genomics Platform"/>
            <consortium name="The Broad Institute Genome Sequencing Center for Infectious Disease"/>
            <person name="Wu L."/>
            <person name="Ma J."/>
        </authorList>
    </citation>
    <scope>NUCLEOTIDE SEQUENCE [LARGE SCALE GENOMIC DNA]</scope>
    <source>
        <strain evidence="2">KCTC 52274</strain>
    </source>
</reference>
<protein>
    <submittedName>
        <fullName evidence="1">Uncharacterized protein</fullName>
    </submittedName>
</protein>
<organism evidence="1 2">
    <name type="scientific">Aquimarina rubra</name>
    <dbReference type="NCBI Taxonomy" id="1920033"/>
    <lineage>
        <taxon>Bacteria</taxon>
        <taxon>Pseudomonadati</taxon>
        <taxon>Bacteroidota</taxon>
        <taxon>Flavobacteriia</taxon>
        <taxon>Flavobacteriales</taxon>
        <taxon>Flavobacteriaceae</taxon>
        <taxon>Aquimarina</taxon>
    </lineage>
</organism>
<sequence>MIGQNNNPAYYYMEELYIDLKSRYGQAEINLINLETIEVYFSKAKEPVIIQKGSESGYFMVSYPKLTSEHNGIKEEYTTSPKVLFEGLLWILKKVNRDGKVLPEI</sequence>
<evidence type="ECO:0000313" key="1">
    <source>
        <dbReference type="EMBL" id="MFD2562861.1"/>
    </source>
</evidence>
<dbReference type="EMBL" id="JBHULE010000019">
    <property type="protein sequence ID" value="MFD2562861.1"/>
    <property type="molecule type" value="Genomic_DNA"/>
</dbReference>
<accession>A0ABW5LF30</accession>
<keyword evidence="2" id="KW-1185">Reference proteome</keyword>
<proteinExistence type="predicted"/>
<dbReference type="Proteomes" id="UP001597319">
    <property type="component" value="Unassembled WGS sequence"/>
</dbReference>
<name>A0ABW5LF30_9FLAO</name>
<evidence type="ECO:0000313" key="2">
    <source>
        <dbReference type="Proteomes" id="UP001597319"/>
    </source>
</evidence>
<comment type="caution">
    <text evidence="1">The sequence shown here is derived from an EMBL/GenBank/DDBJ whole genome shotgun (WGS) entry which is preliminary data.</text>
</comment>